<evidence type="ECO:0000313" key="5">
    <source>
        <dbReference type="EMBL" id="MFC1401715.1"/>
    </source>
</evidence>
<dbReference type="InterPro" id="IPR036388">
    <property type="entry name" value="WH-like_DNA-bd_sf"/>
</dbReference>
<evidence type="ECO:0000259" key="4">
    <source>
        <dbReference type="PROSITE" id="PS50995"/>
    </source>
</evidence>
<dbReference type="EMBL" id="JBHEZZ010000004">
    <property type="protein sequence ID" value="MFC1401715.1"/>
    <property type="molecule type" value="Genomic_DNA"/>
</dbReference>
<dbReference type="InterPro" id="IPR036390">
    <property type="entry name" value="WH_DNA-bd_sf"/>
</dbReference>
<organism evidence="5 6">
    <name type="scientific">Streptacidiphilus cavernicola</name>
    <dbReference type="NCBI Taxonomy" id="3342716"/>
    <lineage>
        <taxon>Bacteria</taxon>
        <taxon>Bacillati</taxon>
        <taxon>Actinomycetota</taxon>
        <taxon>Actinomycetes</taxon>
        <taxon>Kitasatosporales</taxon>
        <taxon>Streptomycetaceae</taxon>
        <taxon>Streptacidiphilus</taxon>
    </lineage>
</organism>
<feature type="domain" description="HTH marR-type" evidence="4">
    <location>
        <begin position="13"/>
        <end position="145"/>
    </location>
</feature>
<evidence type="ECO:0000313" key="6">
    <source>
        <dbReference type="Proteomes" id="UP001592528"/>
    </source>
</evidence>
<keyword evidence="6" id="KW-1185">Reference proteome</keyword>
<dbReference type="PROSITE" id="PS50995">
    <property type="entry name" value="HTH_MARR_2"/>
    <property type="match status" value="1"/>
</dbReference>
<keyword evidence="3" id="KW-0804">Transcription</keyword>
<dbReference type="RefSeq" id="WP_030262063.1">
    <property type="nucleotide sequence ID" value="NZ_JBHEZZ010000004.1"/>
</dbReference>
<dbReference type="PANTHER" id="PTHR39515:SF2">
    <property type="entry name" value="HTH-TYPE TRANSCRIPTIONAL REGULATOR RV0880"/>
    <property type="match status" value="1"/>
</dbReference>
<dbReference type="InterPro" id="IPR023187">
    <property type="entry name" value="Tscrpt_reg_MarR-type_CS"/>
</dbReference>
<dbReference type="PANTHER" id="PTHR39515">
    <property type="entry name" value="CONSERVED PROTEIN"/>
    <property type="match status" value="1"/>
</dbReference>
<gene>
    <name evidence="5" type="ORF">ACEZDJ_10485</name>
</gene>
<name>A0ABV6UJT3_9ACTN</name>
<dbReference type="InterPro" id="IPR000835">
    <property type="entry name" value="HTH_MarR-typ"/>
</dbReference>
<dbReference type="Proteomes" id="UP001592528">
    <property type="component" value="Unassembled WGS sequence"/>
</dbReference>
<keyword evidence="2" id="KW-0238">DNA-binding</keyword>
<comment type="caution">
    <text evidence="5">The sequence shown here is derived from an EMBL/GenBank/DDBJ whole genome shotgun (WGS) entry which is preliminary data.</text>
</comment>
<accession>A0ABV6UJT3</accession>
<evidence type="ECO:0000256" key="1">
    <source>
        <dbReference type="ARBA" id="ARBA00023015"/>
    </source>
</evidence>
<dbReference type="PROSITE" id="PS01117">
    <property type="entry name" value="HTH_MARR_1"/>
    <property type="match status" value="1"/>
</dbReference>
<dbReference type="SMART" id="SM00347">
    <property type="entry name" value="HTH_MARR"/>
    <property type="match status" value="1"/>
</dbReference>
<protein>
    <submittedName>
        <fullName evidence="5">MarR family winged helix-turn-helix transcriptional regulator</fullName>
    </submittedName>
</protein>
<dbReference type="SUPFAM" id="SSF46785">
    <property type="entry name" value="Winged helix' DNA-binding domain"/>
    <property type="match status" value="1"/>
</dbReference>
<keyword evidence="1" id="KW-0805">Transcription regulation</keyword>
<evidence type="ECO:0000256" key="2">
    <source>
        <dbReference type="ARBA" id="ARBA00023125"/>
    </source>
</evidence>
<reference evidence="5 6" key="1">
    <citation type="submission" date="2024-09" db="EMBL/GenBank/DDBJ databases">
        <authorList>
            <person name="Lee S.D."/>
        </authorList>
    </citation>
    <scope>NUCLEOTIDE SEQUENCE [LARGE SCALE GENOMIC DNA]</scope>
    <source>
        <strain evidence="5 6">N1-5</strain>
    </source>
</reference>
<dbReference type="Pfam" id="PF12802">
    <property type="entry name" value="MarR_2"/>
    <property type="match status" value="1"/>
</dbReference>
<sequence>MAEHDRTDQAEDANELAELLVGIHRLMRRRLRHDLGSARLRGAQVELLRLVRGRPGIGVAAAAKELHLAGNSVSTLVNQLVAAGYLERRPDPRDRRAAQLTVTEAARQRMGEWDARRSELITRHVAALPAEDRKALTAALPALRRLTEGLHDELEAI</sequence>
<evidence type="ECO:0000256" key="3">
    <source>
        <dbReference type="ARBA" id="ARBA00023163"/>
    </source>
</evidence>
<dbReference type="Gene3D" id="1.10.10.10">
    <property type="entry name" value="Winged helix-like DNA-binding domain superfamily/Winged helix DNA-binding domain"/>
    <property type="match status" value="1"/>
</dbReference>
<proteinExistence type="predicted"/>
<dbReference type="InterPro" id="IPR052526">
    <property type="entry name" value="HTH-type_Bedaq_tolerance"/>
</dbReference>